<dbReference type="InterPro" id="IPR028364">
    <property type="entry name" value="Ribosomal_uL1/biogenesis"/>
</dbReference>
<dbReference type="GO" id="GO:0003723">
    <property type="term" value="F:RNA binding"/>
    <property type="evidence" value="ECO:0007669"/>
    <property type="project" value="InterPro"/>
</dbReference>
<protein>
    <recommendedName>
        <fullName evidence="3">Ribosomal protein L1</fullName>
    </recommendedName>
</protein>
<dbReference type="InterPro" id="IPR050257">
    <property type="entry name" value="eL8/uL1-like"/>
</dbReference>
<dbReference type="AlphaFoldDB" id="A0A8K0HAY1"/>
<dbReference type="Gene3D" id="3.40.50.790">
    <property type="match status" value="1"/>
</dbReference>
<dbReference type="Pfam" id="PF00687">
    <property type="entry name" value="Ribosomal_L1"/>
    <property type="match status" value="1"/>
</dbReference>
<evidence type="ECO:0008006" key="3">
    <source>
        <dbReference type="Google" id="ProtNLM"/>
    </source>
</evidence>
<dbReference type="CDD" id="cd00403">
    <property type="entry name" value="Ribosomal_L1"/>
    <property type="match status" value="1"/>
</dbReference>
<dbReference type="FunFam" id="3.40.50.790:FF:000012">
    <property type="entry name" value="Ribosomal protein L1p/L10e family"/>
    <property type="match status" value="1"/>
</dbReference>
<dbReference type="PANTHER" id="PTHR23105">
    <property type="entry name" value="RIBOSOMAL PROTEIN L7AE FAMILY MEMBER"/>
    <property type="match status" value="1"/>
</dbReference>
<accession>A0A8K0HAY1</accession>
<name>A0A8K0HAY1_9ROSA</name>
<evidence type="ECO:0000313" key="2">
    <source>
        <dbReference type="Proteomes" id="UP000796880"/>
    </source>
</evidence>
<dbReference type="EMBL" id="VOIH02000004">
    <property type="protein sequence ID" value="KAF3448990.1"/>
    <property type="molecule type" value="Genomic_DNA"/>
</dbReference>
<dbReference type="OrthoDB" id="10251727at2759"/>
<proteinExistence type="predicted"/>
<reference evidence="1" key="1">
    <citation type="submission" date="2020-03" db="EMBL/GenBank/DDBJ databases">
        <title>A high-quality chromosome-level genome assembly of a woody plant with both climbing and erect habits, Rhamnella rubrinervis.</title>
        <authorList>
            <person name="Lu Z."/>
            <person name="Yang Y."/>
            <person name="Zhu X."/>
            <person name="Sun Y."/>
        </authorList>
    </citation>
    <scope>NUCLEOTIDE SEQUENCE</scope>
    <source>
        <strain evidence="1">BYM</strain>
        <tissue evidence="1">Leaf</tissue>
    </source>
</reference>
<dbReference type="InterPro" id="IPR016095">
    <property type="entry name" value="Ribosomal_uL1_3-a/b-sand"/>
</dbReference>
<sequence>MAEPASRVSSQTVQKAVNALLKWRNSKNQTLKPQLLDEDEFVYLILTLKKIPPKDRVNAYKVPLPHSLHSQDSEFCLIIDDRPKSGLTKEDAAKKIKSEDIPISKVIKLSKLKSDYRPFEAKRKLCDSYHMFLADKRVVHLLPRLLGKQFFKKKKIPVTVDLKHKNWKEQIDKVRGSALLFLKTGTCSVVRVAKASMGTKEIMENVVAAINGIVEVVPRKWGNVRSFHLKLLESLALPIYQTVPDLKLKIEGIKGEGEEVKLKEEGTERVSENEKAGKKKKGRIHEVRYMDINVDGDVFGDEELGTDADVNMGESNVVADDEVNAEELGKKEKKRRKGDAVSGGVLGELNAKKRVKKFAKVKDEGLKKKKDGLSVKGKKENSIKELDDSAMKVFKKEKKSNFGKLKIGETKLNVKKSKNAVE</sequence>
<comment type="caution">
    <text evidence="1">The sequence shown here is derived from an EMBL/GenBank/DDBJ whole genome shotgun (WGS) entry which is preliminary data.</text>
</comment>
<gene>
    <name evidence="1" type="ORF">FNV43_RR09714</name>
</gene>
<dbReference type="Proteomes" id="UP000796880">
    <property type="component" value="Unassembled WGS sequence"/>
</dbReference>
<organism evidence="1 2">
    <name type="scientific">Rhamnella rubrinervis</name>
    <dbReference type="NCBI Taxonomy" id="2594499"/>
    <lineage>
        <taxon>Eukaryota</taxon>
        <taxon>Viridiplantae</taxon>
        <taxon>Streptophyta</taxon>
        <taxon>Embryophyta</taxon>
        <taxon>Tracheophyta</taxon>
        <taxon>Spermatophyta</taxon>
        <taxon>Magnoliopsida</taxon>
        <taxon>eudicotyledons</taxon>
        <taxon>Gunneridae</taxon>
        <taxon>Pentapetalae</taxon>
        <taxon>rosids</taxon>
        <taxon>fabids</taxon>
        <taxon>Rosales</taxon>
        <taxon>Rhamnaceae</taxon>
        <taxon>rhamnoid group</taxon>
        <taxon>Rhamneae</taxon>
        <taxon>Rhamnella</taxon>
    </lineage>
</organism>
<keyword evidence="2" id="KW-1185">Reference proteome</keyword>
<evidence type="ECO:0000313" key="1">
    <source>
        <dbReference type="EMBL" id="KAF3448990.1"/>
    </source>
</evidence>
<dbReference type="InterPro" id="IPR023674">
    <property type="entry name" value="Ribosomal_uL1-like"/>
</dbReference>
<dbReference type="SUPFAM" id="SSF56808">
    <property type="entry name" value="Ribosomal protein L1"/>
    <property type="match status" value="1"/>
</dbReference>